<dbReference type="GO" id="GO:0009055">
    <property type="term" value="F:electron transfer activity"/>
    <property type="evidence" value="ECO:0007669"/>
    <property type="project" value="InterPro"/>
</dbReference>
<dbReference type="SUPFAM" id="SSF50952">
    <property type="entry name" value="Soluble quinoprotein glucose dehydrogenase"/>
    <property type="match status" value="1"/>
</dbReference>
<comment type="caution">
    <text evidence="7">The sequence shown here is derived from an EMBL/GenBank/DDBJ whole genome shotgun (WGS) entry which is preliminary data.</text>
</comment>
<evidence type="ECO:0000313" key="7">
    <source>
        <dbReference type="EMBL" id="TWT91195.1"/>
    </source>
</evidence>
<dbReference type="InterPro" id="IPR013427">
    <property type="entry name" value="Haem-bd_dom_put"/>
</dbReference>
<feature type="chain" id="PRO_5023072761" description="Cytochrome c domain-containing protein" evidence="5">
    <location>
        <begin position="29"/>
        <end position="1140"/>
    </location>
</feature>
<dbReference type="GO" id="GO:0046872">
    <property type="term" value="F:metal ion binding"/>
    <property type="evidence" value="ECO:0007669"/>
    <property type="project" value="UniProtKB-KW"/>
</dbReference>
<dbReference type="GO" id="GO:0020037">
    <property type="term" value="F:heme binding"/>
    <property type="evidence" value="ECO:0007669"/>
    <property type="project" value="InterPro"/>
</dbReference>
<accession>A0A5C5ZVN3</accession>
<dbReference type="RefSeq" id="WP_146581432.1">
    <property type="nucleotide sequence ID" value="NZ_SJPM01000016.1"/>
</dbReference>
<evidence type="ECO:0000256" key="5">
    <source>
        <dbReference type="SAM" id="SignalP"/>
    </source>
</evidence>
<proteinExistence type="predicted"/>
<dbReference type="InterPro" id="IPR016024">
    <property type="entry name" value="ARM-type_fold"/>
</dbReference>
<dbReference type="AlphaFoldDB" id="A0A5C5ZVN3"/>
<dbReference type="InterPro" id="IPR055557">
    <property type="entry name" value="DUF7133"/>
</dbReference>
<keyword evidence="8" id="KW-1185">Reference proteome</keyword>
<evidence type="ECO:0000256" key="4">
    <source>
        <dbReference type="PROSITE-ProRule" id="PRU00433"/>
    </source>
</evidence>
<organism evidence="7 8">
    <name type="scientific">Neorhodopirellula pilleata</name>
    <dbReference type="NCBI Taxonomy" id="2714738"/>
    <lineage>
        <taxon>Bacteria</taxon>
        <taxon>Pseudomonadati</taxon>
        <taxon>Planctomycetota</taxon>
        <taxon>Planctomycetia</taxon>
        <taxon>Pirellulales</taxon>
        <taxon>Pirellulaceae</taxon>
        <taxon>Neorhodopirellula</taxon>
    </lineage>
</organism>
<dbReference type="InterPro" id="IPR011042">
    <property type="entry name" value="6-blade_b-propeller_TolB-like"/>
</dbReference>
<keyword evidence="1 4" id="KW-0349">Heme</keyword>
<feature type="domain" description="Cytochrome c" evidence="6">
    <location>
        <begin position="862"/>
        <end position="1001"/>
    </location>
</feature>
<dbReference type="InterPro" id="IPR013428">
    <property type="entry name" value="Membrane-bound_put_N"/>
</dbReference>
<dbReference type="NCBIfam" id="TIGR02604">
    <property type="entry name" value="Piru_Ver_Nterm"/>
    <property type="match status" value="1"/>
</dbReference>
<dbReference type="PROSITE" id="PS51007">
    <property type="entry name" value="CYTC"/>
    <property type="match status" value="1"/>
</dbReference>
<dbReference type="NCBIfam" id="TIGR02603">
    <property type="entry name" value="CxxCH_TIGR02603"/>
    <property type="match status" value="1"/>
</dbReference>
<dbReference type="Pfam" id="PF23500">
    <property type="entry name" value="DUF7133"/>
    <property type="match status" value="2"/>
</dbReference>
<dbReference type="InterPro" id="IPR036909">
    <property type="entry name" value="Cyt_c-like_dom_sf"/>
</dbReference>
<evidence type="ECO:0000256" key="2">
    <source>
        <dbReference type="ARBA" id="ARBA00022723"/>
    </source>
</evidence>
<keyword evidence="5" id="KW-0732">Signal</keyword>
<dbReference type="Gene3D" id="1.25.10.10">
    <property type="entry name" value="Leucine-rich Repeat Variant"/>
    <property type="match status" value="2"/>
</dbReference>
<dbReference type="OrthoDB" id="228131at2"/>
<keyword evidence="3 4" id="KW-0408">Iron</keyword>
<evidence type="ECO:0000259" key="6">
    <source>
        <dbReference type="PROSITE" id="PS51007"/>
    </source>
</evidence>
<name>A0A5C5ZVN3_9BACT</name>
<dbReference type="InterPro" id="IPR011041">
    <property type="entry name" value="Quinoprot_gluc/sorb_DH_b-prop"/>
</dbReference>
<reference evidence="7 8" key="1">
    <citation type="submission" date="2019-02" db="EMBL/GenBank/DDBJ databases">
        <title>Deep-cultivation of Planctomycetes and their phenomic and genomic characterization uncovers novel biology.</title>
        <authorList>
            <person name="Wiegand S."/>
            <person name="Jogler M."/>
            <person name="Boedeker C."/>
            <person name="Pinto D."/>
            <person name="Vollmers J."/>
            <person name="Rivas-Marin E."/>
            <person name="Kohn T."/>
            <person name="Peeters S.H."/>
            <person name="Heuer A."/>
            <person name="Rast P."/>
            <person name="Oberbeckmann S."/>
            <person name="Bunk B."/>
            <person name="Jeske O."/>
            <person name="Meyerdierks A."/>
            <person name="Storesund J.E."/>
            <person name="Kallscheuer N."/>
            <person name="Luecker S."/>
            <person name="Lage O.M."/>
            <person name="Pohl T."/>
            <person name="Merkel B.J."/>
            <person name="Hornburger P."/>
            <person name="Mueller R.-W."/>
            <person name="Bruemmer F."/>
            <person name="Labrenz M."/>
            <person name="Spormann A.M."/>
            <person name="Op Den Camp H."/>
            <person name="Overmann J."/>
            <person name="Amann R."/>
            <person name="Jetten M.S.M."/>
            <person name="Mascher T."/>
            <person name="Medema M.H."/>
            <person name="Devos D.P."/>
            <person name="Kaster A.-K."/>
            <person name="Ovreas L."/>
            <person name="Rohde M."/>
            <person name="Galperin M.Y."/>
            <person name="Jogler C."/>
        </authorList>
    </citation>
    <scope>NUCLEOTIDE SEQUENCE [LARGE SCALE GENOMIC DNA]</scope>
    <source>
        <strain evidence="7 8">Pla100</strain>
    </source>
</reference>
<dbReference type="SUPFAM" id="SSF48371">
    <property type="entry name" value="ARM repeat"/>
    <property type="match status" value="2"/>
</dbReference>
<evidence type="ECO:0000313" key="8">
    <source>
        <dbReference type="Proteomes" id="UP000316213"/>
    </source>
</evidence>
<dbReference type="Gene3D" id="1.10.760.10">
    <property type="entry name" value="Cytochrome c-like domain"/>
    <property type="match status" value="1"/>
</dbReference>
<dbReference type="EMBL" id="SJPM01000016">
    <property type="protein sequence ID" value="TWT91195.1"/>
    <property type="molecule type" value="Genomic_DNA"/>
</dbReference>
<dbReference type="PANTHER" id="PTHR33546:SF1">
    <property type="entry name" value="LARGE, MULTIFUNCTIONAL SECRETED PROTEIN"/>
    <property type="match status" value="1"/>
</dbReference>
<feature type="signal peptide" evidence="5">
    <location>
        <begin position="1"/>
        <end position="28"/>
    </location>
</feature>
<dbReference type="PANTHER" id="PTHR33546">
    <property type="entry name" value="LARGE, MULTIFUNCTIONAL SECRETED PROTEIN-RELATED"/>
    <property type="match status" value="1"/>
</dbReference>
<gene>
    <name evidence="7" type="ORF">Pla100_53690</name>
</gene>
<dbReference type="SUPFAM" id="SSF46626">
    <property type="entry name" value="Cytochrome c"/>
    <property type="match status" value="1"/>
</dbReference>
<evidence type="ECO:0000256" key="1">
    <source>
        <dbReference type="ARBA" id="ARBA00022617"/>
    </source>
</evidence>
<protein>
    <recommendedName>
        <fullName evidence="6">Cytochrome c domain-containing protein</fullName>
    </recommendedName>
</protein>
<dbReference type="Gene3D" id="2.120.10.30">
    <property type="entry name" value="TolB, C-terminal domain"/>
    <property type="match status" value="1"/>
</dbReference>
<dbReference type="Proteomes" id="UP000316213">
    <property type="component" value="Unassembled WGS sequence"/>
</dbReference>
<sequence precursor="true">MTILNIQTIRSLATAVACLLAFTGSVLAQDATGIKNLDGAEVDLMNNHDPTSELENFELLDGYQVNLFAADPMLANPVHMIWDSRGRLWVACSWAYPQLKPGDVANDKIIILEDTDDDGVADKSTVFADGLYLPTGIELANGGCYVAQSPDVFFFKDTDGDDVADVKELALTGFGIEDSHHSISAWRRGPDGWLYFQEGIFLHAQVETQHGVVRNAEGGVYQYNPRTQELRVFCTGTGGNPWGHVFDDWGQSFMVNNPRIMYLSPATGNSGKKVPVPVLTSTEKQCGGDLATGTHVGDDIRGNLLSGRFKSRTVIRYEFIENGAGFSANVLPPLMTSKHPNFRPVDVKVGPDGAVYVADWYNSIINHAQHDFRDPRRDHEHGRIWRITHKDRPLIQKPSFVDVSIEELIEHLKSPEAWTRHQARKELSERDADKVLAALERWVDTLHPDASEYSHCLVEAMWACQNVERPSEKILRMVLNASDGNARSAGARIIRYWHEHLKDPIAMIAQTSGDPFPRTRMEAVLSAGFIPKAEAFAAALNSLDYPSDEFLDRVLPQTMSALEKYWRPALEAGTLSFAKESHRAFAQQEAGIGFDRRLVEFLQQTSPSLQDIRGVCDQLKANGTENQILQVVSAVTSPSSVASSEASIALLETIRGLAGEHSSRKLSRQMRGLAKLLGHPNETIASLAAENIGVWGVTSADANLVTVLIDVERPAAVRRSAAVAIAMLGTTKDIETLVDLTNRGDIETRYIALVGLATGDLGRGVLAAARLLAEDPSESNPVPAVQTILKNRGGVKSFSEAMVGVAIHPKVKSRVSEFHRASGALPVEVAELFQSANGSASLSATLLAEDKYKLTSDVELFGDAERGEMVYRRKELSCTNCHAIGPVGSLVGPNLVAVGAAAKTDYIIESILQPNKAIAEHYENRMFVLEDGTTQTGIITFKSDDEVVVRDAAQGGKEIHLPLEEIIAEKPMISAMPAGLTDQLASRQEFLDLAKFVSVLGKPGAFANDESPVIRKWRVAANPVSDNVSSDSADWITAYSKVSGELPSSDFPRGARITAIGFVNVQVPGEIKLLINDVTGLRVWINAAELLDLSSPHEFAKGRHSLTFEIDVAKRGQAGLRVELVNATKSTAKFQAEGGF</sequence>
<dbReference type="InterPro" id="IPR009056">
    <property type="entry name" value="Cyt_c-like_dom"/>
</dbReference>
<dbReference type="InterPro" id="IPR011989">
    <property type="entry name" value="ARM-like"/>
</dbReference>
<evidence type="ECO:0000256" key="3">
    <source>
        <dbReference type="ARBA" id="ARBA00023004"/>
    </source>
</evidence>
<keyword evidence="2 4" id="KW-0479">Metal-binding</keyword>